<evidence type="ECO:0000259" key="1">
    <source>
        <dbReference type="PROSITE" id="PS50911"/>
    </source>
</evidence>
<protein>
    <recommendedName>
        <fullName evidence="1">Peptidase C51 domain-containing protein</fullName>
    </recommendedName>
</protein>
<evidence type="ECO:0000313" key="2">
    <source>
        <dbReference type="EMBL" id="CAF4527447.1"/>
    </source>
</evidence>
<dbReference type="PANTHER" id="PTHR30094">
    <property type="entry name" value="BIFUNCTIONAL GLUTATHIONYLSPERMIDINE SYNTHETASE/AMIDASE-RELATED"/>
    <property type="match status" value="1"/>
</dbReference>
<dbReference type="PANTHER" id="PTHR30094:SF0">
    <property type="entry name" value="BIFUNCTIONAL GLUTATHIONYLSPERMIDINE SYNTHETASE_AMIDASE-RELATED"/>
    <property type="match status" value="1"/>
</dbReference>
<reference evidence="2" key="1">
    <citation type="submission" date="2021-02" db="EMBL/GenBank/DDBJ databases">
        <authorList>
            <person name="Nowell W R."/>
        </authorList>
    </citation>
    <scope>NUCLEOTIDE SEQUENCE</scope>
</reference>
<evidence type="ECO:0000313" key="3">
    <source>
        <dbReference type="Proteomes" id="UP000681720"/>
    </source>
</evidence>
<dbReference type="Proteomes" id="UP000681720">
    <property type="component" value="Unassembled WGS sequence"/>
</dbReference>
<dbReference type="AlphaFoldDB" id="A0A8S2Y618"/>
<comment type="caution">
    <text evidence="2">The sequence shown here is derived from an EMBL/GenBank/DDBJ whole genome shotgun (WGS) entry which is preliminary data.</text>
</comment>
<proteinExistence type="predicted"/>
<accession>A0A8S2Y618</accession>
<feature type="non-terminal residue" evidence="2">
    <location>
        <position position="80"/>
    </location>
</feature>
<dbReference type="EMBL" id="CAJOBJ010087694">
    <property type="protein sequence ID" value="CAF4527447.1"/>
    <property type="molecule type" value="Genomic_DNA"/>
</dbReference>
<sequence>YVERVTDGKRFLLKLYPNGSPHIPKRDSLLIYARNAELPFGHVAVICDVVPGFIRIAEQNYIYHSWSDDFSREVSLVIKD</sequence>
<dbReference type="PROSITE" id="PS50911">
    <property type="entry name" value="CHAP"/>
    <property type="match status" value="1"/>
</dbReference>
<dbReference type="InterPro" id="IPR007921">
    <property type="entry name" value="CHAP_dom"/>
</dbReference>
<dbReference type="InterPro" id="IPR038765">
    <property type="entry name" value="Papain-like_cys_pep_sf"/>
</dbReference>
<feature type="non-terminal residue" evidence="2">
    <location>
        <position position="1"/>
    </location>
</feature>
<dbReference type="GO" id="GO:0016874">
    <property type="term" value="F:ligase activity"/>
    <property type="evidence" value="ECO:0007669"/>
    <property type="project" value="TreeGrafter"/>
</dbReference>
<dbReference type="Gene3D" id="3.90.1720.10">
    <property type="entry name" value="endopeptidase domain like (from Nostoc punctiforme)"/>
    <property type="match status" value="1"/>
</dbReference>
<organism evidence="2 3">
    <name type="scientific">Rotaria magnacalcarata</name>
    <dbReference type="NCBI Taxonomy" id="392030"/>
    <lineage>
        <taxon>Eukaryota</taxon>
        <taxon>Metazoa</taxon>
        <taxon>Spiralia</taxon>
        <taxon>Gnathifera</taxon>
        <taxon>Rotifera</taxon>
        <taxon>Eurotatoria</taxon>
        <taxon>Bdelloidea</taxon>
        <taxon>Philodinida</taxon>
        <taxon>Philodinidae</taxon>
        <taxon>Rotaria</taxon>
    </lineage>
</organism>
<gene>
    <name evidence="2" type="ORF">GIL414_LOCUS35882</name>
</gene>
<dbReference type="SUPFAM" id="SSF54001">
    <property type="entry name" value="Cysteine proteinases"/>
    <property type="match status" value="1"/>
</dbReference>
<dbReference type="InterPro" id="IPR051705">
    <property type="entry name" value="Gsp_Synthetase/Amidase"/>
</dbReference>
<feature type="domain" description="Peptidase C51" evidence="1">
    <location>
        <begin position="1"/>
        <end position="80"/>
    </location>
</feature>
<name>A0A8S2Y618_9BILA</name>